<dbReference type="Proteomes" id="UP000092993">
    <property type="component" value="Unassembled WGS sequence"/>
</dbReference>
<keyword evidence="2" id="KW-1185">Reference proteome</keyword>
<organism evidence="1 2">
    <name type="scientific">Grifola frondosa</name>
    <name type="common">Maitake</name>
    <name type="synonym">Polyporus frondosus</name>
    <dbReference type="NCBI Taxonomy" id="5627"/>
    <lineage>
        <taxon>Eukaryota</taxon>
        <taxon>Fungi</taxon>
        <taxon>Dikarya</taxon>
        <taxon>Basidiomycota</taxon>
        <taxon>Agaricomycotina</taxon>
        <taxon>Agaricomycetes</taxon>
        <taxon>Polyporales</taxon>
        <taxon>Grifolaceae</taxon>
        <taxon>Grifola</taxon>
    </lineage>
</organism>
<dbReference type="EMBL" id="LUGG01000005">
    <property type="protein sequence ID" value="OBZ74762.1"/>
    <property type="molecule type" value="Genomic_DNA"/>
</dbReference>
<dbReference type="OrthoDB" id="94039at2759"/>
<proteinExistence type="predicted"/>
<gene>
    <name evidence="1" type="ORF">A0H81_05699</name>
</gene>
<dbReference type="AlphaFoldDB" id="A0A1C7MD77"/>
<sequence>MHLPHLPDSTAASHIQHGLHERTHLGVRYSFGDYTISHRMLTAIMYPVLFSSLVLIDPAILPYPGACLPCRTIRAHMGHPAARRLGIQEGRARHVPHDTVLRG</sequence>
<name>A0A1C7MD77_GRIFR</name>
<protein>
    <submittedName>
        <fullName evidence="1">Uncharacterized protein</fullName>
    </submittedName>
</protein>
<evidence type="ECO:0000313" key="1">
    <source>
        <dbReference type="EMBL" id="OBZ74762.1"/>
    </source>
</evidence>
<accession>A0A1C7MD77</accession>
<evidence type="ECO:0000313" key="2">
    <source>
        <dbReference type="Proteomes" id="UP000092993"/>
    </source>
</evidence>
<comment type="caution">
    <text evidence="1">The sequence shown here is derived from an EMBL/GenBank/DDBJ whole genome shotgun (WGS) entry which is preliminary data.</text>
</comment>
<reference evidence="1 2" key="1">
    <citation type="submission" date="2016-03" db="EMBL/GenBank/DDBJ databases">
        <title>Whole genome sequencing of Grifola frondosa 9006-11.</title>
        <authorList>
            <person name="Min B."/>
            <person name="Park H."/>
            <person name="Kim J.-G."/>
            <person name="Cho H."/>
            <person name="Oh Y.-L."/>
            <person name="Kong W.-S."/>
            <person name="Choi I.-G."/>
        </authorList>
    </citation>
    <scope>NUCLEOTIDE SEQUENCE [LARGE SCALE GENOMIC DNA]</scope>
    <source>
        <strain evidence="1 2">9006-11</strain>
    </source>
</reference>